<protein>
    <submittedName>
        <fullName evidence="6">Beta-sandwich domain-containing protein</fullName>
    </submittedName>
</protein>
<keyword evidence="3" id="KW-0998">Cell outer membrane</keyword>
<dbReference type="InterPro" id="IPR041700">
    <property type="entry name" value="OMP_b-brl_3"/>
</dbReference>
<evidence type="ECO:0000259" key="5">
    <source>
        <dbReference type="Pfam" id="PF14905"/>
    </source>
</evidence>
<feature type="signal peptide" evidence="4">
    <location>
        <begin position="1"/>
        <end position="22"/>
    </location>
</feature>
<feature type="chain" id="PRO_5045969129" evidence="4">
    <location>
        <begin position="23"/>
        <end position="811"/>
    </location>
</feature>
<dbReference type="SUPFAM" id="SSF56935">
    <property type="entry name" value="Porins"/>
    <property type="match status" value="1"/>
</dbReference>
<accession>A0ABW4ZQ51</accession>
<evidence type="ECO:0000256" key="1">
    <source>
        <dbReference type="ARBA" id="ARBA00004442"/>
    </source>
</evidence>
<reference evidence="7" key="1">
    <citation type="journal article" date="2019" name="Int. J. Syst. Evol. Microbiol.">
        <title>The Global Catalogue of Microorganisms (GCM) 10K type strain sequencing project: providing services to taxonomists for standard genome sequencing and annotation.</title>
        <authorList>
            <consortium name="The Broad Institute Genomics Platform"/>
            <consortium name="The Broad Institute Genome Sequencing Center for Infectious Disease"/>
            <person name="Wu L."/>
            <person name="Ma J."/>
        </authorList>
    </citation>
    <scope>NUCLEOTIDE SEQUENCE [LARGE SCALE GENOMIC DNA]</scope>
    <source>
        <strain evidence="7">KCTC 42217</strain>
    </source>
</reference>
<dbReference type="Gene3D" id="2.170.130.10">
    <property type="entry name" value="TonB-dependent receptor, plug domain"/>
    <property type="match status" value="1"/>
</dbReference>
<dbReference type="InterPro" id="IPR036942">
    <property type="entry name" value="Beta-barrel_TonB_sf"/>
</dbReference>
<organism evidence="6 7">
    <name type="scientific">Paradesertivirga mongoliensis</name>
    <dbReference type="NCBI Taxonomy" id="2100740"/>
    <lineage>
        <taxon>Bacteria</taxon>
        <taxon>Pseudomonadati</taxon>
        <taxon>Bacteroidota</taxon>
        <taxon>Sphingobacteriia</taxon>
        <taxon>Sphingobacteriales</taxon>
        <taxon>Sphingobacteriaceae</taxon>
        <taxon>Paradesertivirga</taxon>
    </lineage>
</organism>
<dbReference type="EMBL" id="JBHUHZ010000003">
    <property type="protein sequence ID" value="MFD2164045.1"/>
    <property type="molecule type" value="Genomic_DNA"/>
</dbReference>
<dbReference type="Proteomes" id="UP001597387">
    <property type="component" value="Unassembled WGS sequence"/>
</dbReference>
<dbReference type="Gene3D" id="2.40.170.20">
    <property type="entry name" value="TonB-dependent receptor, beta-barrel domain"/>
    <property type="match status" value="1"/>
</dbReference>
<dbReference type="RefSeq" id="WP_255904674.1">
    <property type="nucleotide sequence ID" value="NZ_JAFMZO010000004.1"/>
</dbReference>
<dbReference type="SUPFAM" id="SSF49478">
    <property type="entry name" value="Cna protein B-type domain"/>
    <property type="match status" value="1"/>
</dbReference>
<evidence type="ECO:0000313" key="6">
    <source>
        <dbReference type="EMBL" id="MFD2164045.1"/>
    </source>
</evidence>
<keyword evidence="2" id="KW-0472">Membrane</keyword>
<evidence type="ECO:0000256" key="4">
    <source>
        <dbReference type="SAM" id="SignalP"/>
    </source>
</evidence>
<dbReference type="Pfam" id="PF14905">
    <property type="entry name" value="OMP_b-brl_3"/>
    <property type="match status" value="1"/>
</dbReference>
<dbReference type="Gene3D" id="2.60.40.1120">
    <property type="entry name" value="Carboxypeptidase-like, regulatory domain"/>
    <property type="match status" value="1"/>
</dbReference>
<comment type="subcellular location">
    <subcellularLocation>
        <location evidence="1">Cell outer membrane</location>
    </subcellularLocation>
</comment>
<keyword evidence="7" id="KW-1185">Reference proteome</keyword>
<feature type="domain" description="Outer membrane protein beta-barrel" evidence="5">
    <location>
        <begin position="386"/>
        <end position="783"/>
    </location>
</feature>
<evidence type="ECO:0000256" key="2">
    <source>
        <dbReference type="ARBA" id="ARBA00023136"/>
    </source>
</evidence>
<dbReference type="Pfam" id="PF13620">
    <property type="entry name" value="CarboxypepD_reg"/>
    <property type="match status" value="1"/>
</dbReference>
<evidence type="ECO:0000256" key="3">
    <source>
        <dbReference type="ARBA" id="ARBA00023237"/>
    </source>
</evidence>
<dbReference type="InterPro" id="IPR037066">
    <property type="entry name" value="Plug_dom_sf"/>
</dbReference>
<name>A0ABW4ZQ51_9SPHI</name>
<gene>
    <name evidence="6" type="ORF">ACFSJU_16675</name>
</gene>
<evidence type="ECO:0000313" key="7">
    <source>
        <dbReference type="Proteomes" id="UP001597387"/>
    </source>
</evidence>
<proteinExistence type="predicted"/>
<comment type="caution">
    <text evidence="6">The sequence shown here is derived from an EMBL/GenBank/DDBJ whole genome shotgun (WGS) entry which is preliminary data.</text>
</comment>
<dbReference type="PANTHER" id="PTHR40980:SF4">
    <property type="entry name" value="TONB-DEPENDENT RECEPTOR-LIKE BETA-BARREL DOMAIN-CONTAINING PROTEIN"/>
    <property type="match status" value="1"/>
</dbReference>
<sequence length="811" mass="89232">MKTKALLLFTLLISAANTPALSQIKTDYQLTGSITDSTSKKALDYVTVSLKTEKNVPVKVALTNQDGSFAFNSLKPQKYLLSIIAVGYSAKTIAVDLSDSSQNKHNLGAINLVKGANKLKEVTITGDKPIMTQEIDRIAYNLQADPESKGSNVLEMMRKVPLLSVDAEDNIQLKGDGNYKILINGKPSSMMERNPKDVLRSMPASSIEKIEVITTPPAKYDADGLTGIINIITNKKVDNGYNGSVNLNERFPVGGPGIGGSFTIKQGKFGTSGYGGGSLYNSPSTTNTNNRFATTSSSTLLQNSLRESDSRSGYFGGELSYEIDSLNLISGQFNINGNHNKGNSNQHSVLKEDDVVKQNYRLLNGNTGTGRGVDAALNYQLGFKSNKNRLLTLSYRFFSFSNDQFSNLNVDESASYIQPDYKQKNKGQSSEQTFQIDYTHPAKKLTIEAGVKGILRDNQSDFRYDTLNTNGSFVTDEELSNKFKNEQRVLGVYNSYQYNLKDWGFKGGLRLEQTLIEADFISSESQLEKSFLNLIPSVSINRKLKNMTSLTLGFSRKIKRPGIYQLNPFVDKSNPNFHSSGNPNLRPASASGIELKFSKFKKGSFNAGLSYEFYNKLIMPISTLDLATNITRSSFGNTGKARVIGANLNVNYPLTKKWNLTINGQAGFGKVSAIVNDQHVENQGLMYYISGSTGYRFEKGWRINANMNMNGPNLSLQGTSNRFIGSSFSINKDIVKDKLSFSAAANNPFAKYRYYISETNGNNFTQESNNQSYLRSFSTSLNYKFGKLKTGLKKNKKGIINDDTGGGMGGG</sequence>
<keyword evidence="4" id="KW-0732">Signal</keyword>
<dbReference type="PANTHER" id="PTHR40980">
    <property type="entry name" value="PLUG DOMAIN-CONTAINING PROTEIN"/>
    <property type="match status" value="1"/>
</dbReference>